<reference evidence="1 2" key="1">
    <citation type="submission" date="2019-06" db="EMBL/GenBank/DDBJ databases">
        <title>Sequencing the genomes of 1000 actinobacteria strains.</title>
        <authorList>
            <person name="Klenk H.-P."/>
        </authorList>
    </citation>
    <scope>NUCLEOTIDE SEQUENCE [LARGE SCALE GENOMIC DNA]</scope>
    <source>
        <strain evidence="1 2">DSM 45511</strain>
    </source>
</reference>
<dbReference type="Proteomes" id="UP000319818">
    <property type="component" value="Unassembled WGS sequence"/>
</dbReference>
<keyword evidence="2" id="KW-1185">Reference proteome</keyword>
<sequence>MDAALLIVGLALVLTALAPVAPRDAPRTGLRTRIARQLHLWDRYLLNPPDSEPWRT</sequence>
<name>A0A543GHG3_9PSEU</name>
<dbReference type="AlphaFoldDB" id="A0A543GHG3"/>
<dbReference type="RefSeq" id="WP_170225606.1">
    <property type="nucleotide sequence ID" value="NZ_VFPH01000001.1"/>
</dbReference>
<proteinExistence type="predicted"/>
<evidence type="ECO:0000313" key="1">
    <source>
        <dbReference type="EMBL" id="TQM45517.1"/>
    </source>
</evidence>
<protein>
    <submittedName>
        <fullName evidence="1">Uncharacterized protein</fullName>
    </submittedName>
</protein>
<comment type="caution">
    <text evidence="1">The sequence shown here is derived from an EMBL/GenBank/DDBJ whole genome shotgun (WGS) entry which is preliminary data.</text>
</comment>
<gene>
    <name evidence="1" type="ORF">FB388_2917</name>
</gene>
<evidence type="ECO:0000313" key="2">
    <source>
        <dbReference type="Proteomes" id="UP000319818"/>
    </source>
</evidence>
<organism evidence="1 2">
    <name type="scientific">Pseudonocardia cypriaca</name>
    <dbReference type="NCBI Taxonomy" id="882449"/>
    <lineage>
        <taxon>Bacteria</taxon>
        <taxon>Bacillati</taxon>
        <taxon>Actinomycetota</taxon>
        <taxon>Actinomycetes</taxon>
        <taxon>Pseudonocardiales</taxon>
        <taxon>Pseudonocardiaceae</taxon>
        <taxon>Pseudonocardia</taxon>
    </lineage>
</organism>
<accession>A0A543GHG3</accession>
<dbReference type="EMBL" id="VFPH01000001">
    <property type="protein sequence ID" value="TQM45517.1"/>
    <property type="molecule type" value="Genomic_DNA"/>
</dbReference>